<gene>
    <name evidence="6" type="ORF">BCR34DRAFT_628108</name>
</gene>
<keyword evidence="3" id="KW-0560">Oxidoreductase</keyword>
<dbReference type="SUPFAM" id="SSF51905">
    <property type="entry name" value="FAD/NAD(P)-binding domain"/>
    <property type="match status" value="1"/>
</dbReference>
<dbReference type="Gene3D" id="3.50.50.60">
    <property type="entry name" value="FAD/NAD(P)-binding domain"/>
    <property type="match status" value="1"/>
</dbReference>
<dbReference type="GO" id="GO:0004497">
    <property type="term" value="F:monooxygenase activity"/>
    <property type="evidence" value="ECO:0007669"/>
    <property type="project" value="UniProtKB-KW"/>
</dbReference>
<evidence type="ECO:0000256" key="3">
    <source>
        <dbReference type="ARBA" id="ARBA00023002"/>
    </source>
</evidence>
<dbReference type="STRING" id="1231657.A0A1Y1YPD1"/>
<dbReference type="AlphaFoldDB" id="A0A1Y1YPD1"/>
<dbReference type="EMBL" id="MCFA01000191">
    <property type="protein sequence ID" value="ORX99879.1"/>
    <property type="molecule type" value="Genomic_DNA"/>
</dbReference>
<protein>
    <recommendedName>
        <fullName evidence="5">FAD-binding domain-containing protein</fullName>
    </recommendedName>
</protein>
<dbReference type="GO" id="GO:0071949">
    <property type="term" value="F:FAD binding"/>
    <property type="evidence" value="ECO:0007669"/>
    <property type="project" value="InterPro"/>
</dbReference>
<dbReference type="InterPro" id="IPR036188">
    <property type="entry name" value="FAD/NAD-bd_sf"/>
</dbReference>
<keyword evidence="1" id="KW-0285">Flavoprotein</keyword>
<dbReference type="InterPro" id="IPR002938">
    <property type="entry name" value="FAD-bd"/>
</dbReference>
<comment type="caution">
    <text evidence="6">The sequence shown here is derived from an EMBL/GenBank/DDBJ whole genome shotgun (WGS) entry which is preliminary data.</text>
</comment>
<dbReference type="PANTHER" id="PTHR46972:SF1">
    <property type="entry name" value="FAD DEPENDENT OXIDOREDUCTASE DOMAIN-CONTAINING PROTEIN"/>
    <property type="match status" value="1"/>
</dbReference>
<organism evidence="6 7">
    <name type="scientific">Clohesyomyces aquaticus</name>
    <dbReference type="NCBI Taxonomy" id="1231657"/>
    <lineage>
        <taxon>Eukaryota</taxon>
        <taxon>Fungi</taxon>
        <taxon>Dikarya</taxon>
        <taxon>Ascomycota</taxon>
        <taxon>Pezizomycotina</taxon>
        <taxon>Dothideomycetes</taxon>
        <taxon>Pleosporomycetidae</taxon>
        <taxon>Pleosporales</taxon>
        <taxon>Lindgomycetaceae</taxon>
        <taxon>Clohesyomyces</taxon>
    </lineage>
</organism>
<feature type="domain" description="FAD-binding" evidence="5">
    <location>
        <begin position="9"/>
        <end position="364"/>
    </location>
</feature>
<name>A0A1Y1YPD1_9PLEO</name>
<keyword evidence="7" id="KW-1185">Reference proteome</keyword>
<sequence>MAATTIPKIAIIGAGPVSLTLANILQNHIIPFTIYESSSTFRSQGGSLDLHPRGGQLALKEANLWDQFTKHCRPESDVKKLVDIYGYVCYDENTVDKQNISENDKFNGRPEIDRSKLLMLLAENVKPENLRFGKKLTEAIPSTTSDKKYDLHFADGTIEKDIDLVVGGDGAWSKVRELVTDIKPQYSGISTVELWAFDVAEKNPWLSTYVGEGSMFAFGKERALQSQRQGDGSIRTYASRMVPENFFETCEIDWKDPGKALKEYVERYFSDVGEDLKRMVLESTDNLIPRTLYELPIGFSWPSRSGVTLIGDAAHLMTPFAGVGVNVGMFDALSLAKAIMAVCGGEKTLDEAVQEYEKELFPRADIFMKKTEKNKREHFAEGGAMKFAEKIRAAQAEGAQRG</sequence>
<reference evidence="6 7" key="1">
    <citation type="submission" date="2016-07" db="EMBL/GenBank/DDBJ databases">
        <title>Pervasive Adenine N6-methylation of Active Genes in Fungi.</title>
        <authorList>
            <consortium name="DOE Joint Genome Institute"/>
            <person name="Mondo S.J."/>
            <person name="Dannebaum R.O."/>
            <person name="Kuo R.C."/>
            <person name="Labutti K."/>
            <person name="Haridas S."/>
            <person name="Kuo A."/>
            <person name="Salamov A."/>
            <person name="Ahrendt S.R."/>
            <person name="Lipzen A."/>
            <person name="Sullivan W."/>
            <person name="Andreopoulos W.B."/>
            <person name="Clum A."/>
            <person name="Lindquist E."/>
            <person name="Daum C."/>
            <person name="Ramamoorthy G.K."/>
            <person name="Gryganskyi A."/>
            <person name="Culley D."/>
            <person name="Magnuson J.K."/>
            <person name="James T.Y."/>
            <person name="O'Malley M.A."/>
            <person name="Stajich J.E."/>
            <person name="Spatafora J.W."/>
            <person name="Visel A."/>
            <person name="Grigoriev I.V."/>
        </authorList>
    </citation>
    <scope>NUCLEOTIDE SEQUENCE [LARGE SCALE GENOMIC DNA]</scope>
    <source>
        <strain evidence="6 7">CBS 115471</strain>
    </source>
</reference>
<evidence type="ECO:0000256" key="2">
    <source>
        <dbReference type="ARBA" id="ARBA00022827"/>
    </source>
</evidence>
<dbReference type="PRINTS" id="PR00420">
    <property type="entry name" value="RNGMNOXGNASE"/>
</dbReference>
<dbReference type="PANTHER" id="PTHR46972">
    <property type="entry name" value="MONOOXYGENASE ASQM-RELATED"/>
    <property type="match status" value="1"/>
</dbReference>
<keyword evidence="4" id="KW-0503">Monooxygenase</keyword>
<dbReference type="OrthoDB" id="655030at2759"/>
<evidence type="ECO:0000313" key="7">
    <source>
        <dbReference type="Proteomes" id="UP000193144"/>
    </source>
</evidence>
<accession>A0A1Y1YPD1</accession>
<evidence type="ECO:0000256" key="4">
    <source>
        <dbReference type="ARBA" id="ARBA00023033"/>
    </source>
</evidence>
<evidence type="ECO:0000256" key="1">
    <source>
        <dbReference type="ARBA" id="ARBA00022630"/>
    </source>
</evidence>
<proteinExistence type="predicted"/>
<evidence type="ECO:0000259" key="5">
    <source>
        <dbReference type="Pfam" id="PF01494"/>
    </source>
</evidence>
<evidence type="ECO:0000313" key="6">
    <source>
        <dbReference type="EMBL" id="ORX99879.1"/>
    </source>
</evidence>
<keyword evidence="2" id="KW-0274">FAD</keyword>
<dbReference type="Pfam" id="PF01494">
    <property type="entry name" value="FAD_binding_3"/>
    <property type="match status" value="1"/>
</dbReference>
<dbReference type="Proteomes" id="UP000193144">
    <property type="component" value="Unassembled WGS sequence"/>
</dbReference>